<proteinExistence type="predicted"/>
<reference evidence="1" key="1">
    <citation type="journal article" date="2020" name="Stud. Mycol.">
        <title>101 Dothideomycetes genomes: a test case for predicting lifestyles and emergence of pathogens.</title>
        <authorList>
            <person name="Haridas S."/>
            <person name="Albert R."/>
            <person name="Binder M."/>
            <person name="Bloem J."/>
            <person name="Labutti K."/>
            <person name="Salamov A."/>
            <person name="Andreopoulos B."/>
            <person name="Baker S."/>
            <person name="Barry K."/>
            <person name="Bills G."/>
            <person name="Bluhm B."/>
            <person name="Cannon C."/>
            <person name="Castanera R."/>
            <person name="Culley D."/>
            <person name="Daum C."/>
            <person name="Ezra D."/>
            <person name="Gonzalez J."/>
            <person name="Henrissat B."/>
            <person name="Kuo A."/>
            <person name="Liang C."/>
            <person name="Lipzen A."/>
            <person name="Lutzoni F."/>
            <person name="Magnuson J."/>
            <person name="Mondo S."/>
            <person name="Nolan M."/>
            <person name="Ohm R."/>
            <person name="Pangilinan J."/>
            <person name="Park H.-J."/>
            <person name="Ramirez L."/>
            <person name="Alfaro M."/>
            <person name="Sun H."/>
            <person name="Tritt A."/>
            <person name="Yoshinaga Y."/>
            <person name="Zwiers L.-H."/>
            <person name="Turgeon B."/>
            <person name="Goodwin S."/>
            <person name="Spatafora J."/>
            <person name="Crous P."/>
            <person name="Grigoriev I."/>
        </authorList>
    </citation>
    <scope>NUCLEOTIDE SEQUENCE</scope>
    <source>
        <strain evidence="1">CBS 113818</strain>
    </source>
</reference>
<keyword evidence="2" id="KW-1185">Reference proteome</keyword>
<name>A0A6A7A4S2_9PLEO</name>
<evidence type="ECO:0000313" key="1">
    <source>
        <dbReference type="EMBL" id="KAF2827778.1"/>
    </source>
</evidence>
<organism evidence="1 2">
    <name type="scientific">Ophiobolus disseminans</name>
    <dbReference type="NCBI Taxonomy" id="1469910"/>
    <lineage>
        <taxon>Eukaryota</taxon>
        <taxon>Fungi</taxon>
        <taxon>Dikarya</taxon>
        <taxon>Ascomycota</taxon>
        <taxon>Pezizomycotina</taxon>
        <taxon>Dothideomycetes</taxon>
        <taxon>Pleosporomycetidae</taxon>
        <taxon>Pleosporales</taxon>
        <taxon>Pleosporineae</taxon>
        <taxon>Phaeosphaeriaceae</taxon>
        <taxon>Ophiobolus</taxon>
    </lineage>
</organism>
<dbReference type="EMBL" id="MU006223">
    <property type="protein sequence ID" value="KAF2827778.1"/>
    <property type="molecule type" value="Genomic_DNA"/>
</dbReference>
<dbReference type="OrthoDB" id="5314997at2759"/>
<dbReference type="Proteomes" id="UP000799424">
    <property type="component" value="Unassembled WGS sequence"/>
</dbReference>
<gene>
    <name evidence="1" type="ORF">CC86DRAFT_404825</name>
</gene>
<sequence length="265" mass="30415">MKPPGTDNPYGWDDAFRFLDLPKDIRLIVYDLLPTVARHHTIFSTEDSYSVKIVTECLNSLSLLRTCRIINDEAVTLHRKLEKLQTEPLRLIVHWRSVEGPALQAVLLCAANAVEKGLNTPAQLDEIHRRVCSKFGPPIPSTSHNELHALLSRNWPSGATKRVEVAVGCTEGVKENREPLYLRWREFYDWIRTSQDPGAPGQLDVVLRLMPVNAEVAAYLEGYHRAEYVDRLRLIYGYGHGWRAELGEWVSNNEWFEKWDEGEKV</sequence>
<dbReference type="AlphaFoldDB" id="A0A6A7A4S2"/>
<protein>
    <submittedName>
        <fullName evidence="1">Uncharacterized protein</fullName>
    </submittedName>
</protein>
<accession>A0A6A7A4S2</accession>
<evidence type="ECO:0000313" key="2">
    <source>
        <dbReference type="Proteomes" id="UP000799424"/>
    </source>
</evidence>